<feature type="transmembrane region" description="Helical" evidence="1">
    <location>
        <begin position="134"/>
        <end position="152"/>
    </location>
</feature>
<protein>
    <submittedName>
        <fullName evidence="2">DUF1109 family protein</fullName>
    </submittedName>
</protein>
<keyword evidence="1" id="KW-0812">Transmembrane</keyword>
<evidence type="ECO:0000313" key="2">
    <source>
        <dbReference type="EMBL" id="MBC4015402.1"/>
    </source>
</evidence>
<feature type="transmembrane region" description="Helical" evidence="1">
    <location>
        <begin position="93"/>
        <end position="114"/>
    </location>
</feature>
<feature type="transmembrane region" description="Helical" evidence="1">
    <location>
        <begin position="191"/>
        <end position="215"/>
    </location>
</feature>
<dbReference type="EMBL" id="JACOMF010000007">
    <property type="protein sequence ID" value="MBC4015402.1"/>
    <property type="molecule type" value="Genomic_DNA"/>
</dbReference>
<keyword evidence="1" id="KW-1133">Transmembrane helix</keyword>
<keyword evidence="1" id="KW-0472">Membrane</keyword>
<name>A0A9X0UCM6_9PROT</name>
<sequence>MEAQLRSEELIEQLASGLRPVRRMAPPAWQAGLWLALAVTAIGLAVLIFGLRHDLGARLRLPQEVVQWLASVGTGICAALAAAMLARADRSPAWGLLPLPPLALWLASLGWGCLADVARLGPIEGQLGTSWGCLRFILLLGAPLAAALLLLLRHAGPVRPRPVLLLGALASAALCSAGLTLFHHLDAAVMVLLWHGGAALLLLALTAGLGDRLLLRPSAARRPG</sequence>
<proteinExistence type="predicted"/>
<feature type="transmembrane region" description="Helical" evidence="1">
    <location>
        <begin position="164"/>
        <end position="185"/>
    </location>
</feature>
<comment type="caution">
    <text evidence="2">The sequence shown here is derived from an EMBL/GenBank/DDBJ whole genome shotgun (WGS) entry which is preliminary data.</text>
</comment>
<keyword evidence="3" id="KW-1185">Reference proteome</keyword>
<dbReference type="Pfam" id="PF06532">
    <property type="entry name" value="NrsF"/>
    <property type="match status" value="1"/>
</dbReference>
<feature type="transmembrane region" description="Helical" evidence="1">
    <location>
        <begin position="32"/>
        <end position="53"/>
    </location>
</feature>
<evidence type="ECO:0000313" key="3">
    <source>
        <dbReference type="Proteomes" id="UP000600101"/>
    </source>
</evidence>
<dbReference type="Proteomes" id="UP000600101">
    <property type="component" value="Unassembled WGS sequence"/>
</dbReference>
<evidence type="ECO:0000256" key="1">
    <source>
        <dbReference type="SAM" id="Phobius"/>
    </source>
</evidence>
<gene>
    <name evidence="2" type="ORF">H7965_08680</name>
</gene>
<reference evidence="2" key="1">
    <citation type="submission" date="2020-08" db="EMBL/GenBank/DDBJ databases">
        <authorList>
            <person name="Hu Y."/>
            <person name="Nguyen S.V."/>
            <person name="Li F."/>
            <person name="Fanning S."/>
        </authorList>
    </citation>
    <scope>NUCLEOTIDE SEQUENCE</scope>
    <source>
        <strain evidence="2">SYSU D8009</strain>
    </source>
</reference>
<dbReference type="InterPro" id="IPR009495">
    <property type="entry name" value="NrsF"/>
</dbReference>
<organism evidence="2 3">
    <name type="scientific">Siccirubricoccus deserti</name>
    <dbReference type="NCBI Taxonomy" id="2013562"/>
    <lineage>
        <taxon>Bacteria</taxon>
        <taxon>Pseudomonadati</taxon>
        <taxon>Pseudomonadota</taxon>
        <taxon>Alphaproteobacteria</taxon>
        <taxon>Acetobacterales</taxon>
        <taxon>Roseomonadaceae</taxon>
        <taxon>Siccirubricoccus</taxon>
    </lineage>
</organism>
<accession>A0A9X0UCM6</accession>
<dbReference type="AlphaFoldDB" id="A0A9X0UCM6"/>
<feature type="transmembrane region" description="Helical" evidence="1">
    <location>
        <begin position="65"/>
        <end position="86"/>
    </location>
</feature>
<dbReference type="RefSeq" id="WP_186770169.1">
    <property type="nucleotide sequence ID" value="NZ_JACOMF010000007.1"/>
</dbReference>